<keyword evidence="3" id="KW-0067">ATP-binding</keyword>
<dbReference type="InterPro" id="IPR036615">
    <property type="entry name" value="Mur_ligase_C_dom_sf"/>
</dbReference>
<evidence type="ECO:0000313" key="7">
    <source>
        <dbReference type="Proteomes" id="UP000231195"/>
    </source>
</evidence>
<dbReference type="SUPFAM" id="SSF53623">
    <property type="entry name" value="MurD-like peptide ligases, catalytic domain"/>
    <property type="match status" value="1"/>
</dbReference>
<dbReference type="InterPro" id="IPR051046">
    <property type="entry name" value="MurCDEF_CellWall_CoF430Synth"/>
</dbReference>
<keyword evidence="4" id="KW-0472">Membrane</keyword>
<evidence type="ECO:0000313" key="6">
    <source>
        <dbReference type="EMBL" id="PJA40795.1"/>
    </source>
</evidence>
<accession>A0A2M7X3N6</accession>
<dbReference type="PANTHER" id="PTHR43024">
    <property type="entry name" value="UDP-N-ACETYLMURAMOYL-TRIPEPTIDE--D-ALANYL-D-ALANINE LIGASE"/>
    <property type="match status" value="1"/>
</dbReference>
<sequence length="428" mass="47580">MNFIYWLYQWQLKGYRRDRMVLFIQSLTPQDRVRLLLSGQRKRPKITIKIVLISLTAAVIVLFPLVTIPKLSLFWVVCVAFLVVIGGPFAIAAAVFLWSIPSFFVERFLLFLAKRKRAMFPSLIVIGVTGSYGKTTTKEVIADVLSEKFKVLRTPKSANGEIGVALHALRYLDASYDVYVVEMGAYYRGVIKLVADAMKPKIGVMTGLNEQHAGLFGGKENIIKAKMELIDALDVNGTAVLNVADKNVEELVKNIDVAIMTYESRNVDQNVQAARVVGALLGMTEDQIAQGISHINPQQSRMQITKVSDNLSVIDDTYNSNSTGFRAAVEKLVSIPADRHIVVCTGVYELGEESQSVNSALDQEIFPRVDGFYIVEPFHAKYYAHAKLVVSAKQLYDEMVNKVGSVAVLFEGRSLINLQTMTKLTSNS</sequence>
<protein>
    <recommendedName>
        <fullName evidence="5">Mur ligase central domain-containing protein</fullName>
    </recommendedName>
</protein>
<organism evidence="6 7">
    <name type="scientific">candidate division WWE3 bacterium CG_4_9_14_3_um_filter_39_7</name>
    <dbReference type="NCBI Taxonomy" id="1975080"/>
    <lineage>
        <taxon>Bacteria</taxon>
        <taxon>Katanobacteria</taxon>
    </lineage>
</organism>
<dbReference type="EMBL" id="PFWZ01000057">
    <property type="protein sequence ID" value="PJA40795.1"/>
    <property type="molecule type" value="Genomic_DNA"/>
</dbReference>
<dbReference type="InterPro" id="IPR013221">
    <property type="entry name" value="Mur_ligase_cen"/>
</dbReference>
<keyword evidence="1" id="KW-0436">Ligase</keyword>
<dbReference type="PANTHER" id="PTHR43024:SF1">
    <property type="entry name" value="UDP-N-ACETYLMURAMOYL-TRIPEPTIDE--D-ALANYL-D-ALANINE LIGASE"/>
    <property type="match status" value="1"/>
</dbReference>
<dbReference type="Gene3D" id="3.40.1190.10">
    <property type="entry name" value="Mur-like, catalytic domain"/>
    <property type="match status" value="1"/>
</dbReference>
<reference evidence="7" key="1">
    <citation type="submission" date="2017-09" db="EMBL/GenBank/DDBJ databases">
        <title>Depth-based differentiation of microbial function through sediment-hosted aquifers and enrichment of novel symbionts in the deep terrestrial subsurface.</title>
        <authorList>
            <person name="Probst A.J."/>
            <person name="Ladd B."/>
            <person name="Jarett J.K."/>
            <person name="Geller-Mcgrath D.E."/>
            <person name="Sieber C.M.K."/>
            <person name="Emerson J.B."/>
            <person name="Anantharaman K."/>
            <person name="Thomas B.C."/>
            <person name="Malmstrom R."/>
            <person name="Stieglmeier M."/>
            <person name="Klingl A."/>
            <person name="Woyke T."/>
            <person name="Ryan C.M."/>
            <person name="Banfield J.F."/>
        </authorList>
    </citation>
    <scope>NUCLEOTIDE SEQUENCE [LARGE SCALE GENOMIC DNA]</scope>
</reference>
<dbReference type="Proteomes" id="UP000231195">
    <property type="component" value="Unassembled WGS sequence"/>
</dbReference>
<dbReference type="GO" id="GO:0016881">
    <property type="term" value="F:acid-amino acid ligase activity"/>
    <property type="evidence" value="ECO:0007669"/>
    <property type="project" value="InterPro"/>
</dbReference>
<evidence type="ECO:0000256" key="2">
    <source>
        <dbReference type="ARBA" id="ARBA00022741"/>
    </source>
</evidence>
<feature type="domain" description="Mur ligase central" evidence="5">
    <location>
        <begin position="128"/>
        <end position="275"/>
    </location>
</feature>
<keyword evidence="4" id="KW-0812">Transmembrane</keyword>
<comment type="caution">
    <text evidence="6">The sequence shown here is derived from an EMBL/GenBank/DDBJ whole genome shotgun (WGS) entry which is preliminary data.</text>
</comment>
<proteinExistence type="predicted"/>
<dbReference type="Pfam" id="PF08245">
    <property type="entry name" value="Mur_ligase_M"/>
    <property type="match status" value="1"/>
</dbReference>
<dbReference type="InterPro" id="IPR036565">
    <property type="entry name" value="Mur-like_cat_sf"/>
</dbReference>
<dbReference type="SUPFAM" id="SSF53244">
    <property type="entry name" value="MurD-like peptide ligases, peptide-binding domain"/>
    <property type="match status" value="1"/>
</dbReference>
<evidence type="ECO:0000259" key="5">
    <source>
        <dbReference type="Pfam" id="PF08245"/>
    </source>
</evidence>
<dbReference type="GO" id="GO:0005524">
    <property type="term" value="F:ATP binding"/>
    <property type="evidence" value="ECO:0007669"/>
    <property type="project" value="UniProtKB-KW"/>
</dbReference>
<gene>
    <name evidence="6" type="ORF">CO179_01385</name>
</gene>
<feature type="transmembrane region" description="Helical" evidence="4">
    <location>
        <begin position="46"/>
        <end position="66"/>
    </location>
</feature>
<keyword evidence="4" id="KW-1133">Transmembrane helix</keyword>
<keyword evidence="2" id="KW-0547">Nucleotide-binding</keyword>
<name>A0A2M7X3N6_UNCKA</name>
<evidence type="ECO:0000256" key="4">
    <source>
        <dbReference type="SAM" id="Phobius"/>
    </source>
</evidence>
<evidence type="ECO:0000256" key="1">
    <source>
        <dbReference type="ARBA" id="ARBA00022598"/>
    </source>
</evidence>
<evidence type="ECO:0000256" key="3">
    <source>
        <dbReference type="ARBA" id="ARBA00022840"/>
    </source>
</evidence>
<feature type="transmembrane region" description="Helical" evidence="4">
    <location>
        <begin position="72"/>
        <end position="98"/>
    </location>
</feature>
<dbReference type="Gene3D" id="3.90.190.20">
    <property type="entry name" value="Mur ligase, C-terminal domain"/>
    <property type="match status" value="1"/>
</dbReference>
<dbReference type="AlphaFoldDB" id="A0A2M7X3N6"/>